<protein>
    <submittedName>
        <fullName evidence="1">Uncharacterized protein</fullName>
    </submittedName>
</protein>
<name>A0ABR0AQK4_9CRUS</name>
<dbReference type="PANTHER" id="PTHR47266">
    <property type="entry name" value="ENDONUCLEASE-RELATED"/>
    <property type="match status" value="1"/>
</dbReference>
<evidence type="ECO:0000313" key="2">
    <source>
        <dbReference type="Proteomes" id="UP001234178"/>
    </source>
</evidence>
<accession>A0ABR0AQK4</accession>
<reference evidence="1 2" key="1">
    <citation type="journal article" date="2023" name="Nucleic Acids Res.">
        <title>The hologenome of Daphnia magna reveals possible DNA methylation and microbiome-mediated evolution of the host genome.</title>
        <authorList>
            <person name="Chaturvedi A."/>
            <person name="Li X."/>
            <person name="Dhandapani V."/>
            <person name="Marshall H."/>
            <person name="Kissane S."/>
            <person name="Cuenca-Cambronero M."/>
            <person name="Asole G."/>
            <person name="Calvet F."/>
            <person name="Ruiz-Romero M."/>
            <person name="Marangio P."/>
            <person name="Guigo R."/>
            <person name="Rago D."/>
            <person name="Mirbahai L."/>
            <person name="Eastwood N."/>
            <person name="Colbourne J.K."/>
            <person name="Zhou J."/>
            <person name="Mallon E."/>
            <person name="Orsini L."/>
        </authorList>
    </citation>
    <scope>NUCLEOTIDE SEQUENCE [LARGE SCALE GENOMIC DNA]</scope>
    <source>
        <strain evidence="1">LRV0_1</strain>
    </source>
</reference>
<keyword evidence="2" id="KW-1185">Reference proteome</keyword>
<dbReference type="EMBL" id="JAOYFB010000038">
    <property type="protein sequence ID" value="KAK4027405.1"/>
    <property type="molecule type" value="Genomic_DNA"/>
</dbReference>
<dbReference type="InterPro" id="IPR052160">
    <property type="entry name" value="Gypsy_RT_Integrase-like"/>
</dbReference>
<dbReference type="Proteomes" id="UP001234178">
    <property type="component" value="Unassembled WGS sequence"/>
</dbReference>
<gene>
    <name evidence="1" type="ORF">OUZ56_016451</name>
</gene>
<evidence type="ECO:0000313" key="1">
    <source>
        <dbReference type="EMBL" id="KAK4027405.1"/>
    </source>
</evidence>
<comment type="caution">
    <text evidence="1">The sequence shown here is derived from an EMBL/GenBank/DDBJ whole genome shotgun (WGS) entry which is preliminary data.</text>
</comment>
<proteinExistence type="predicted"/>
<organism evidence="1 2">
    <name type="scientific">Daphnia magna</name>
    <dbReference type="NCBI Taxonomy" id="35525"/>
    <lineage>
        <taxon>Eukaryota</taxon>
        <taxon>Metazoa</taxon>
        <taxon>Ecdysozoa</taxon>
        <taxon>Arthropoda</taxon>
        <taxon>Crustacea</taxon>
        <taxon>Branchiopoda</taxon>
        <taxon>Diplostraca</taxon>
        <taxon>Cladocera</taxon>
        <taxon>Anomopoda</taxon>
        <taxon>Daphniidae</taxon>
        <taxon>Daphnia</taxon>
    </lineage>
</organism>
<sequence>MYSTSDLDICRTSDGLHCVMWALTWLKNQKDKNGTLYRHELPSKDIQNHYYRPTTKKDILEYCQACETCTAYTSSTYRALLHRHKLAKAPFQVIGMEFLGPITPVSPNENNYFSRWVEEVALKDETAQTAAECSPRPTTPLLMV</sequence>